<dbReference type="InterPro" id="IPR004265">
    <property type="entry name" value="Dirigent"/>
</dbReference>
<dbReference type="Gene3D" id="2.40.480.10">
    <property type="entry name" value="Allene oxide cyclase-like"/>
    <property type="match status" value="1"/>
</dbReference>
<sequence>MARLCAINTTLILFSVLFPPISMATAIKQSPKAVEDWFDNLKQSQPKVTKLHFYYHNSRNPEMNLSAVQVASAPVFSDQPPYFGVLTITDDPLTVGPEISSKRVGYAQGFYATSSLEEVSMLMGATFIFTDGEYKGSTLAILGRNAIGDRYREMPIVGGTGLFRLARGIVTLQTYFFNFTMALAIVEMNVVALHY</sequence>
<keyword evidence="6" id="KW-1185">Reference proteome</keyword>
<dbReference type="Pfam" id="PF03018">
    <property type="entry name" value="Dirigent"/>
    <property type="match status" value="1"/>
</dbReference>
<evidence type="ECO:0000313" key="5">
    <source>
        <dbReference type="EMBL" id="KAL1535069.1"/>
    </source>
</evidence>
<keyword evidence="3 4" id="KW-0964">Secreted</keyword>
<feature type="signal peptide" evidence="4">
    <location>
        <begin position="1"/>
        <end position="24"/>
    </location>
</feature>
<evidence type="ECO:0000256" key="1">
    <source>
        <dbReference type="ARBA" id="ARBA00010746"/>
    </source>
</evidence>
<gene>
    <name evidence="5" type="ORF">AAHA92_31168</name>
</gene>
<dbReference type="PANTHER" id="PTHR21495">
    <property type="entry name" value="NUCLEOPORIN-RELATED"/>
    <property type="match status" value="1"/>
</dbReference>
<feature type="chain" id="PRO_5044533758" description="Dirigent protein" evidence="4">
    <location>
        <begin position="25"/>
        <end position="195"/>
    </location>
</feature>
<evidence type="ECO:0000256" key="3">
    <source>
        <dbReference type="ARBA" id="ARBA00022525"/>
    </source>
</evidence>
<comment type="function">
    <text evidence="4">Dirigent proteins impart stereoselectivity on the phenoxy radical-coupling reaction, yielding optically active lignans from two molecules of coniferyl alcohol in the biosynthesis of lignans, flavonolignans, and alkaloids and thus plays a central role in plant secondary metabolism.</text>
</comment>
<dbReference type="GO" id="GO:0009699">
    <property type="term" value="P:phenylpropanoid biosynthetic process"/>
    <property type="evidence" value="ECO:0007669"/>
    <property type="project" value="UniProtKB-ARBA"/>
</dbReference>
<comment type="caution">
    <text evidence="5">The sequence shown here is derived from an EMBL/GenBank/DDBJ whole genome shotgun (WGS) entry which is preliminary data.</text>
</comment>
<name>A0ABD1FTB5_SALDI</name>
<comment type="similarity">
    <text evidence="1 4">Belongs to the plant dirigent protein family.</text>
</comment>
<organism evidence="5 6">
    <name type="scientific">Salvia divinorum</name>
    <name type="common">Maria pastora</name>
    <name type="synonym">Diviner's sage</name>
    <dbReference type="NCBI Taxonomy" id="28513"/>
    <lineage>
        <taxon>Eukaryota</taxon>
        <taxon>Viridiplantae</taxon>
        <taxon>Streptophyta</taxon>
        <taxon>Embryophyta</taxon>
        <taxon>Tracheophyta</taxon>
        <taxon>Spermatophyta</taxon>
        <taxon>Magnoliopsida</taxon>
        <taxon>eudicotyledons</taxon>
        <taxon>Gunneridae</taxon>
        <taxon>Pentapetalae</taxon>
        <taxon>asterids</taxon>
        <taxon>lamiids</taxon>
        <taxon>Lamiales</taxon>
        <taxon>Lamiaceae</taxon>
        <taxon>Nepetoideae</taxon>
        <taxon>Mentheae</taxon>
        <taxon>Salviinae</taxon>
        <taxon>Salvia</taxon>
        <taxon>Salvia subgen. Calosphace</taxon>
    </lineage>
</organism>
<dbReference type="InterPro" id="IPR044859">
    <property type="entry name" value="Allene_oxi_cyc_Dirigent"/>
</dbReference>
<evidence type="ECO:0000256" key="4">
    <source>
        <dbReference type="RuleBase" id="RU363099"/>
    </source>
</evidence>
<reference evidence="5 6" key="1">
    <citation type="submission" date="2024-06" db="EMBL/GenBank/DDBJ databases">
        <title>A chromosome level genome sequence of Diviner's sage (Salvia divinorum).</title>
        <authorList>
            <person name="Ford S.A."/>
            <person name="Ro D.-K."/>
            <person name="Ness R.W."/>
            <person name="Phillips M.A."/>
        </authorList>
    </citation>
    <scope>NUCLEOTIDE SEQUENCE [LARGE SCALE GENOMIC DNA]</scope>
    <source>
        <strain evidence="5">SAF-2024a</strain>
        <tissue evidence="5">Leaf</tissue>
    </source>
</reference>
<evidence type="ECO:0000256" key="2">
    <source>
        <dbReference type="ARBA" id="ARBA00011738"/>
    </source>
</evidence>
<accession>A0ABD1FTB5</accession>
<comment type="subcellular location">
    <subcellularLocation>
        <location evidence="4">Secreted</location>
        <location evidence="4">Extracellular space</location>
        <location evidence="4">Apoplast</location>
    </subcellularLocation>
</comment>
<evidence type="ECO:0000313" key="6">
    <source>
        <dbReference type="Proteomes" id="UP001567538"/>
    </source>
</evidence>
<comment type="subunit">
    <text evidence="2 4">Homodimer.</text>
</comment>
<proteinExistence type="inferred from homology"/>
<dbReference type="GO" id="GO:0048046">
    <property type="term" value="C:apoplast"/>
    <property type="evidence" value="ECO:0007669"/>
    <property type="project" value="UniProtKB-SubCell"/>
</dbReference>
<dbReference type="AlphaFoldDB" id="A0ABD1FTB5"/>
<dbReference type="EMBL" id="JBEAFC010000012">
    <property type="protein sequence ID" value="KAL1535069.1"/>
    <property type="molecule type" value="Genomic_DNA"/>
</dbReference>
<protein>
    <recommendedName>
        <fullName evidence="4">Dirigent protein</fullName>
    </recommendedName>
</protein>
<keyword evidence="4" id="KW-0052">Apoplast</keyword>
<keyword evidence="4" id="KW-0732">Signal</keyword>
<dbReference type="Proteomes" id="UP001567538">
    <property type="component" value="Unassembled WGS sequence"/>
</dbReference>